<reference evidence="2 3" key="1">
    <citation type="journal article" date="2012" name="J. Bacteriol.">
        <title>Whole-Genome Sequence of Nocardiopsis alba Strain ATCC BAA-2165, Associated with Honeybees.</title>
        <authorList>
            <person name="Qiao J."/>
            <person name="Chen L."/>
            <person name="Li Y."/>
            <person name="Wang J."/>
            <person name="Zhang W."/>
            <person name="Chen S."/>
        </authorList>
    </citation>
    <scope>NUCLEOTIDE SEQUENCE [LARGE SCALE GENOMIC DNA]</scope>
    <source>
        <strain evidence="3">ATCC BAA-2165 / BE74</strain>
    </source>
</reference>
<proteinExistence type="predicted"/>
<dbReference type="Proteomes" id="UP000003779">
    <property type="component" value="Chromosome"/>
</dbReference>
<dbReference type="PATRIC" id="fig|1205910.3.peg.3788"/>
<feature type="region of interest" description="Disordered" evidence="1">
    <location>
        <begin position="26"/>
        <end position="50"/>
    </location>
</feature>
<dbReference type="STRING" id="1205910.B005_4001"/>
<evidence type="ECO:0000313" key="2">
    <source>
        <dbReference type="EMBL" id="AFR10577.1"/>
    </source>
</evidence>
<protein>
    <submittedName>
        <fullName evidence="2">Uncharacterized protein</fullName>
    </submittedName>
</protein>
<accession>J7LIV7</accession>
<dbReference type="HOGENOM" id="CLU_3120401_0_0_11"/>
<gene>
    <name evidence="2" type="ordered locus">B005_4001</name>
</gene>
<reference evidence="3" key="2">
    <citation type="submission" date="2012-08" db="EMBL/GenBank/DDBJ databases">
        <title>Whole-genome sequence of Nocardiopsis alba strain ATCC BAA-2165 associated with honeybees.</title>
        <authorList>
            <person name="Qiao J."/>
            <person name="Chen L."/>
            <person name="Li Y."/>
            <person name="Wang J."/>
            <person name="Zhang W."/>
            <person name="Chen S."/>
        </authorList>
    </citation>
    <scope>NUCLEOTIDE SEQUENCE [LARGE SCALE GENOMIC DNA]</scope>
    <source>
        <strain evidence="3">ATCC BAA-2165 / BE74</strain>
    </source>
</reference>
<sequence length="50" mass="5516">MGIRANVETRAHDSDTRFHKGVCGVTGADGRREHTNAGRCTLTPRTPRPR</sequence>
<organism evidence="2 3">
    <name type="scientific">Nocardiopsis alba (strain ATCC BAA-2165 / BE74)</name>
    <dbReference type="NCBI Taxonomy" id="1205910"/>
    <lineage>
        <taxon>Bacteria</taxon>
        <taxon>Bacillati</taxon>
        <taxon>Actinomycetota</taxon>
        <taxon>Actinomycetes</taxon>
        <taxon>Streptosporangiales</taxon>
        <taxon>Nocardiopsidaceae</taxon>
        <taxon>Nocardiopsis</taxon>
    </lineage>
</organism>
<dbReference type="KEGG" id="nal:B005_4001"/>
<evidence type="ECO:0000256" key="1">
    <source>
        <dbReference type="SAM" id="MobiDB-lite"/>
    </source>
</evidence>
<feature type="compositionally biased region" description="Low complexity" evidence="1">
    <location>
        <begin position="41"/>
        <end position="50"/>
    </location>
</feature>
<evidence type="ECO:0000313" key="3">
    <source>
        <dbReference type="Proteomes" id="UP000003779"/>
    </source>
</evidence>
<dbReference type="AlphaFoldDB" id="J7LIV7"/>
<dbReference type="EMBL" id="CP003788">
    <property type="protein sequence ID" value="AFR10577.1"/>
    <property type="molecule type" value="Genomic_DNA"/>
</dbReference>
<name>J7LIV7_NOCAA</name>